<sequence>MSASQGRESSSTPPLPSLLAPPPAFAAGSHQAVAPKRSKSRKLQRGKAVSAKSKAALLNIKWVPIDPAPPYEMTSPSNSNGSYQPSDYTSEAGQLKDPFALTLHFVTDPGGGSKTKNLIQPLVKWFDPAFKLFNIAERSKANGFRGSFDGRRDVFPALSVVLFLSHGDDDDADGSGSRVAEAREYLAGKPWQYHHHATTPSRVYLCEPNNLNFYTTEQEMPLWGVRQVHYGKEHLRFMLYTSRDTWHDMIRFYCLLLGRDVEYQKDDFCYFVVHAASGNMDVQLALKIVPDDCTCRPLNSAFLQFKVLEIGDLVPLLPNSCSPISPQRWQTTDPDGNVTLLLLGKKSINNNLPRVKPRRHSIDALQTLLAPKALKPRVAAARRRMSVAPPGLPAVDDDDEEEDLSC</sequence>
<feature type="compositionally biased region" description="Polar residues" evidence="2">
    <location>
        <begin position="74"/>
        <end position="90"/>
    </location>
</feature>
<evidence type="ECO:0000313" key="4">
    <source>
        <dbReference type="EnsemblMetazoa" id="XP_038050143.1"/>
    </source>
</evidence>
<proteinExistence type="inferred from homology"/>
<feature type="region of interest" description="Disordered" evidence="2">
    <location>
        <begin position="71"/>
        <end position="90"/>
    </location>
</feature>
<dbReference type="EnsemblMetazoa" id="XM_038194215.1">
    <property type="protein sequence ID" value="XP_038050143.1"/>
    <property type="gene ID" value="LOC119723515"/>
</dbReference>
<dbReference type="Pfam" id="PF15067">
    <property type="entry name" value="FAM124"/>
    <property type="match status" value="1"/>
</dbReference>
<evidence type="ECO:0000259" key="3">
    <source>
        <dbReference type="Pfam" id="PF15067"/>
    </source>
</evidence>
<dbReference type="Proteomes" id="UP000887568">
    <property type="component" value="Unplaced"/>
</dbReference>
<keyword evidence="5" id="KW-1185">Reference proteome</keyword>
<comment type="similarity">
    <text evidence="1">Belongs to the FAM124 family.</text>
</comment>
<evidence type="ECO:0000256" key="1">
    <source>
        <dbReference type="ARBA" id="ARBA00006440"/>
    </source>
</evidence>
<accession>A0A913ZEC6</accession>
<dbReference type="InterPro" id="IPR029380">
    <property type="entry name" value="FAM124"/>
</dbReference>
<dbReference type="OMA" id="FTIHTHI"/>
<dbReference type="PANTHER" id="PTHR14715">
    <property type="entry name" value="FAM124 DOMAIN-CONTAINING PROTEIN-RELATED"/>
    <property type="match status" value="1"/>
</dbReference>
<dbReference type="AlphaFoldDB" id="A0A913ZEC6"/>
<feature type="region of interest" description="Disordered" evidence="2">
    <location>
        <begin position="381"/>
        <end position="406"/>
    </location>
</feature>
<organism evidence="4 5">
    <name type="scientific">Patiria miniata</name>
    <name type="common">Bat star</name>
    <name type="synonym">Asterina miniata</name>
    <dbReference type="NCBI Taxonomy" id="46514"/>
    <lineage>
        <taxon>Eukaryota</taxon>
        <taxon>Metazoa</taxon>
        <taxon>Echinodermata</taxon>
        <taxon>Eleutherozoa</taxon>
        <taxon>Asterozoa</taxon>
        <taxon>Asteroidea</taxon>
        <taxon>Valvatacea</taxon>
        <taxon>Valvatida</taxon>
        <taxon>Asterinidae</taxon>
        <taxon>Patiria</taxon>
    </lineage>
</organism>
<dbReference type="GeneID" id="119723515"/>
<feature type="compositionally biased region" description="Acidic residues" evidence="2">
    <location>
        <begin position="395"/>
        <end position="406"/>
    </location>
</feature>
<dbReference type="RefSeq" id="XP_038050143.1">
    <property type="nucleotide sequence ID" value="XM_038194215.1"/>
</dbReference>
<dbReference type="InterPro" id="IPR046365">
    <property type="entry name" value="FAM124_dom"/>
</dbReference>
<dbReference type="PANTHER" id="PTHR14715:SF6">
    <property type="entry name" value="FAM124 DOMAIN-CONTAINING PROTEIN"/>
    <property type="match status" value="1"/>
</dbReference>
<reference evidence="4" key="1">
    <citation type="submission" date="2022-11" db="UniProtKB">
        <authorList>
            <consortium name="EnsemblMetazoa"/>
        </authorList>
    </citation>
    <scope>IDENTIFICATION</scope>
</reference>
<feature type="domain" description="FAM124" evidence="3">
    <location>
        <begin position="102"/>
        <end position="341"/>
    </location>
</feature>
<evidence type="ECO:0000256" key="2">
    <source>
        <dbReference type="SAM" id="MobiDB-lite"/>
    </source>
</evidence>
<protein>
    <recommendedName>
        <fullName evidence="3">FAM124 domain-containing protein</fullName>
    </recommendedName>
</protein>
<name>A0A913ZEC6_PATMI</name>
<feature type="region of interest" description="Disordered" evidence="2">
    <location>
        <begin position="1"/>
        <end position="49"/>
    </location>
</feature>
<evidence type="ECO:0000313" key="5">
    <source>
        <dbReference type="Proteomes" id="UP000887568"/>
    </source>
</evidence>
<feature type="compositionally biased region" description="Basic residues" evidence="2">
    <location>
        <begin position="36"/>
        <end position="45"/>
    </location>
</feature>
<feature type="compositionally biased region" description="Pro residues" evidence="2">
    <location>
        <begin position="13"/>
        <end position="24"/>
    </location>
</feature>
<dbReference type="CTD" id="79843"/>
<dbReference type="OrthoDB" id="10023686at2759"/>